<dbReference type="Proteomes" id="UP000319801">
    <property type="component" value="Unassembled WGS sequence"/>
</dbReference>
<keyword evidence="6" id="KW-1185">Reference proteome</keyword>
<dbReference type="EMBL" id="VCAZ01000032">
    <property type="protein sequence ID" value="TSL47679.1"/>
    <property type="molecule type" value="Genomic_DNA"/>
</dbReference>
<dbReference type="Gene3D" id="2.120.10.80">
    <property type="entry name" value="Kelch-type beta propeller"/>
    <property type="match status" value="1"/>
</dbReference>
<accession>A0A556TZQ5</accession>
<dbReference type="OrthoDB" id="19132at2759"/>
<dbReference type="PANTHER" id="PTHR24412">
    <property type="entry name" value="KELCH PROTEIN"/>
    <property type="match status" value="1"/>
</dbReference>
<feature type="compositionally biased region" description="Polar residues" evidence="3">
    <location>
        <begin position="146"/>
        <end position="160"/>
    </location>
</feature>
<feature type="compositionally biased region" description="Basic residues" evidence="3">
    <location>
        <begin position="167"/>
        <end position="176"/>
    </location>
</feature>
<dbReference type="SMART" id="SM00875">
    <property type="entry name" value="BACK"/>
    <property type="match status" value="1"/>
</dbReference>
<dbReference type="AlphaFoldDB" id="A0A556TZQ5"/>
<dbReference type="InterPro" id="IPR015915">
    <property type="entry name" value="Kelch-typ_b-propeller"/>
</dbReference>
<dbReference type="PROSITE" id="PS50097">
    <property type="entry name" value="BTB"/>
    <property type="match status" value="1"/>
</dbReference>
<feature type="compositionally biased region" description="Polar residues" evidence="3">
    <location>
        <begin position="179"/>
        <end position="213"/>
    </location>
</feature>
<evidence type="ECO:0000259" key="4">
    <source>
        <dbReference type="PROSITE" id="PS50097"/>
    </source>
</evidence>
<comment type="caution">
    <text evidence="5">The sequence shown here is derived from an EMBL/GenBank/DDBJ whole genome shotgun (WGS) entry which is preliminary data.</text>
</comment>
<evidence type="ECO:0000313" key="6">
    <source>
        <dbReference type="Proteomes" id="UP000319801"/>
    </source>
</evidence>
<dbReference type="SUPFAM" id="SSF117281">
    <property type="entry name" value="Kelch motif"/>
    <property type="match status" value="1"/>
</dbReference>
<evidence type="ECO:0000256" key="3">
    <source>
        <dbReference type="SAM" id="MobiDB-lite"/>
    </source>
</evidence>
<dbReference type="InterPro" id="IPR011333">
    <property type="entry name" value="SKP1/BTB/POZ_sf"/>
</dbReference>
<dbReference type="InterPro" id="IPR011705">
    <property type="entry name" value="BACK"/>
</dbReference>
<evidence type="ECO:0000256" key="2">
    <source>
        <dbReference type="ARBA" id="ARBA00022737"/>
    </source>
</evidence>
<dbReference type="FunFam" id="1.25.40.420:FF:000001">
    <property type="entry name" value="Kelch-like family member 12"/>
    <property type="match status" value="1"/>
</dbReference>
<dbReference type="Pfam" id="PF07707">
    <property type="entry name" value="BACK"/>
    <property type="match status" value="1"/>
</dbReference>
<dbReference type="Gene3D" id="1.25.40.420">
    <property type="match status" value="1"/>
</dbReference>
<dbReference type="SMART" id="SM00612">
    <property type="entry name" value="Kelch"/>
    <property type="match status" value="5"/>
</dbReference>
<dbReference type="Pfam" id="PF00651">
    <property type="entry name" value="BTB"/>
    <property type="match status" value="1"/>
</dbReference>
<dbReference type="Gene3D" id="3.30.710.10">
    <property type="entry name" value="Potassium Channel Kv1.1, Chain A"/>
    <property type="match status" value="1"/>
</dbReference>
<dbReference type="InterPro" id="IPR048795">
    <property type="entry name" value="PWP3A_3B_4_C"/>
</dbReference>
<keyword evidence="1" id="KW-0880">Kelch repeat</keyword>
<protein>
    <submittedName>
        <fullName evidence="5">Kelch-like protein 6</fullName>
    </submittedName>
</protein>
<organism evidence="5 6">
    <name type="scientific">Bagarius yarrelli</name>
    <name type="common">Goonch</name>
    <name type="synonym">Bagrus yarrelli</name>
    <dbReference type="NCBI Taxonomy" id="175774"/>
    <lineage>
        <taxon>Eukaryota</taxon>
        <taxon>Metazoa</taxon>
        <taxon>Chordata</taxon>
        <taxon>Craniata</taxon>
        <taxon>Vertebrata</taxon>
        <taxon>Euteleostomi</taxon>
        <taxon>Actinopterygii</taxon>
        <taxon>Neopterygii</taxon>
        <taxon>Teleostei</taxon>
        <taxon>Ostariophysi</taxon>
        <taxon>Siluriformes</taxon>
        <taxon>Sisoridae</taxon>
        <taxon>Sisorinae</taxon>
        <taxon>Bagarius</taxon>
    </lineage>
</organism>
<dbReference type="SUPFAM" id="SSF54695">
    <property type="entry name" value="POZ domain"/>
    <property type="match status" value="1"/>
</dbReference>
<feature type="compositionally biased region" description="Basic and acidic residues" evidence="3">
    <location>
        <begin position="223"/>
        <end position="233"/>
    </location>
</feature>
<gene>
    <name evidence="5" type="ORF">Baya_7260</name>
</gene>
<name>A0A556TZQ5_BAGYA</name>
<feature type="region of interest" description="Disordered" evidence="3">
    <location>
        <begin position="1"/>
        <end position="254"/>
    </location>
</feature>
<evidence type="ECO:0000256" key="1">
    <source>
        <dbReference type="ARBA" id="ARBA00022441"/>
    </source>
</evidence>
<dbReference type="InterPro" id="IPR006652">
    <property type="entry name" value="Kelch_1"/>
</dbReference>
<dbReference type="Pfam" id="PF24681">
    <property type="entry name" value="Kelch_KLHDC2_KLHL20_DRC7"/>
    <property type="match status" value="1"/>
</dbReference>
<feature type="compositionally biased region" description="Basic and acidic residues" evidence="3">
    <location>
        <begin position="92"/>
        <end position="106"/>
    </location>
</feature>
<dbReference type="SMART" id="SM00225">
    <property type="entry name" value="BTB"/>
    <property type="match status" value="1"/>
</dbReference>
<dbReference type="Pfam" id="PF20886">
    <property type="entry name" value="PWP3A-B_C"/>
    <property type="match status" value="1"/>
</dbReference>
<evidence type="ECO:0000313" key="5">
    <source>
        <dbReference type="EMBL" id="TSL47679.1"/>
    </source>
</evidence>
<keyword evidence="2" id="KW-0677">Repeat</keyword>
<feature type="domain" description="BTB" evidence="4">
    <location>
        <begin position="615"/>
        <end position="682"/>
    </location>
</feature>
<proteinExistence type="predicted"/>
<reference evidence="5 6" key="1">
    <citation type="journal article" date="2019" name="Genome Biol. Evol.">
        <title>Whole-Genome Sequencing of the Giant Devil Catfish, Bagarius yarrelli.</title>
        <authorList>
            <person name="Jiang W."/>
            <person name="Lv Y."/>
            <person name="Cheng L."/>
            <person name="Yang K."/>
            <person name="Chao B."/>
            <person name="Wang X."/>
            <person name="Li Y."/>
            <person name="Pan X."/>
            <person name="You X."/>
            <person name="Zhang Y."/>
            <person name="Yang J."/>
            <person name="Li J."/>
            <person name="Zhang X."/>
            <person name="Liu S."/>
            <person name="Sun C."/>
            <person name="Yang J."/>
            <person name="Shi Q."/>
        </authorList>
    </citation>
    <scope>NUCLEOTIDE SEQUENCE [LARGE SCALE GENOMIC DNA]</scope>
    <source>
        <strain evidence="5">JWS20170419001</strain>
        <tissue evidence="5">Muscle</tissue>
    </source>
</reference>
<feature type="compositionally biased region" description="Polar residues" evidence="3">
    <location>
        <begin position="56"/>
        <end position="78"/>
    </location>
</feature>
<feature type="compositionally biased region" description="Basic and acidic residues" evidence="3">
    <location>
        <begin position="130"/>
        <end position="141"/>
    </location>
</feature>
<feature type="compositionally biased region" description="Basic residues" evidence="3">
    <location>
        <begin position="82"/>
        <end position="91"/>
    </location>
</feature>
<dbReference type="Pfam" id="PF01344">
    <property type="entry name" value="Kelch_1"/>
    <property type="match status" value="1"/>
</dbReference>
<feature type="compositionally biased region" description="Polar residues" evidence="3">
    <location>
        <begin position="19"/>
        <end position="30"/>
    </location>
</feature>
<sequence>MRSLQKSGRRQRSPRLQAAASTKTTSNSCRRNTRGKPARAVAHQPDTKPPAVSPLSLVSDTPQTHATDGHLSQNSSTCLVKRPVRGRRKHTERSEKAGRCTDPEMTRRKRQNARVTPSPAPKRPQLRPARTCESRTAKETHATLFCPSSPQDTPLSTTKSPLGERTPKRRRGRPPKPRLSSTPQRGKTSQSPPQISPVAKTQSQKSVRSQNPKALQRKRTRKKAEQEVHDTPPVKRQQRKRSAKAELPHTQRIRTRFILEESELHEPEETLSSSDLSIELSVQEEKLSLAHTLALEEEEEEEEEELPSFLQQIRQMLDYIADDISQPLRSEFLRASSDLVSPTQSLMKQIEDSELQEHEEHPDLLQDIQVLKKVLPDRTQAARNRANQRLVDFIVKKKGAQEHLLAVITGHQESRWLQDLRSCSYAMVEQVYLEDDDQVFAVYHYLEELWQSVAKANRHREKSDLIRYILDVLFPETLILPQHPGPHTSSEPDSDSDPSPPRRPDSPDYTPTSPADPDAQPSISFDNFSNFLFLHLISKLRTGSQVENMHLPPPQEGSTLVSVLNEETMSDSVEKSSDSPVQERLDDESMFFNDSSLSGQIHTELQSLRLDHCLTDVILRVQDEKFPCHRAVLAAASLYFRAMFCMDLREKHEECVNIQGIDAEDMKVLLDYTYTSKVHITKDNVQKTLEAASLFQFPRVMEACARFLSESIHPENCVGVLLLADTHCLVELQARVQEFIVQNFEQVVKHEEVQDLPADVLLELLRRDELAVSHEECVYEVVMRWVKVQHAERLPSLARLLAHVRLPLLEPCYFLEKVESDPIIRSCTDAFPLLQEARAYHLSGSEVISEHTKPRLHQYQSEVFVIIGGCTKDEKFVSDVTCLDPLRRSRLEVAKLPGTNADSESETRKWVEFACVTFRNEVYLSGGKETQHDVWKYNSSLNKWIQVEYLSTGRWRHKMAVSGGKVYVLGGFDGVQRLSSVEVYDPFHNIWTEVAPLLIAVSSFSAASHGGCVYVIGGGPNGKLATSSLQCFSAAENTWTLKSSMPVEAKCTNAVTFRDSIYIVGGAMKALFSYSPVMDMWTLVTQLGTERASCGLSACCNKLFITGGRDDKNGVIATVLCWDPDTNALTEECVLPRGVSHHGSVTLRKSYTHIRRTASTHSE</sequence>
<dbReference type="PANTHER" id="PTHR24412:SF428">
    <property type="entry name" value="KELCH-LIKE PROTEIN 6"/>
    <property type="match status" value="1"/>
</dbReference>
<feature type="region of interest" description="Disordered" evidence="3">
    <location>
        <begin position="481"/>
        <end position="521"/>
    </location>
</feature>
<dbReference type="InterPro" id="IPR000210">
    <property type="entry name" value="BTB/POZ_dom"/>
</dbReference>